<reference evidence="1 2" key="1">
    <citation type="submission" date="2014-09" db="EMBL/GenBank/DDBJ databases">
        <authorList>
            <person name="Chan K.-G."/>
        </authorList>
    </citation>
    <scope>NUCLEOTIDE SEQUENCE [LARGE SCALE GENOMIC DNA]</scope>
    <source>
        <strain evidence="1 2">ND07</strain>
    </source>
</reference>
<accession>A0A089YFV6</accession>
<evidence type="ECO:0000313" key="1">
    <source>
        <dbReference type="EMBL" id="AIR90598.1"/>
    </source>
</evidence>
<proteinExistence type="predicted"/>
<dbReference type="GeneID" id="33053604"/>
<name>A0A089YFV6_9PSED</name>
<protein>
    <submittedName>
        <fullName evidence="1">Uncharacterized protein</fullName>
    </submittedName>
</protein>
<dbReference type="STRING" id="157783.LK03_15515"/>
<evidence type="ECO:0000313" key="2">
    <source>
        <dbReference type="Proteomes" id="UP000029493"/>
    </source>
</evidence>
<dbReference type="KEGG" id="psw:LK03_15515"/>
<dbReference type="AlphaFoldDB" id="A0A089YFV6"/>
<gene>
    <name evidence="1" type="ORF">LK03_15515</name>
</gene>
<keyword evidence="2" id="KW-1185">Reference proteome</keyword>
<dbReference type="EMBL" id="CP009455">
    <property type="protein sequence ID" value="AIR90598.1"/>
    <property type="molecule type" value="Genomic_DNA"/>
</dbReference>
<sequence length="86" mass="9652">MVDVVEVVSELRASNFINSERSSTGRVVKDLNSGHFKCQVDARVDGVDEPDGNYQTADEAINALVAFWRACDRALEMCAVWEFRKI</sequence>
<dbReference type="Proteomes" id="UP000029493">
    <property type="component" value="Chromosome"/>
</dbReference>
<organism evidence="1 2">
    <name type="scientific">Pseudomonas cremoricolorata</name>
    <dbReference type="NCBI Taxonomy" id="157783"/>
    <lineage>
        <taxon>Bacteria</taxon>
        <taxon>Pseudomonadati</taxon>
        <taxon>Pseudomonadota</taxon>
        <taxon>Gammaproteobacteria</taxon>
        <taxon>Pseudomonadales</taxon>
        <taxon>Pseudomonadaceae</taxon>
        <taxon>Pseudomonas</taxon>
    </lineage>
</organism>